<evidence type="ECO:0000259" key="3">
    <source>
        <dbReference type="PROSITE" id="PS01179"/>
    </source>
</evidence>
<reference evidence="4 5" key="1">
    <citation type="journal article" date="2007" name="Nature">
        <title>Evolution of genes and genomes on the Drosophila phylogeny.</title>
        <authorList>
            <consortium name="Drosophila 12 Genomes Consortium"/>
            <person name="Clark A.G."/>
            <person name="Eisen M.B."/>
            <person name="Smith D.R."/>
            <person name="Bergman C.M."/>
            <person name="Oliver B."/>
            <person name="Markow T.A."/>
            <person name="Kaufman T.C."/>
            <person name="Kellis M."/>
            <person name="Gelbart W."/>
            <person name="Iyer V.N."/>
            <person name="Pollard D.A."/>
            <person name="Sackton T.B."/>
            <person name="Larracuente A.M."/>
            <person name="Singh N.D."/>
            <person name="Abad J.P."/>
            <person name="Abt D.N."/>
            <person name="Adryan B."/>
            <person name="Aguade M."/>
            <person name="Akashi H."/>
            <person name="Anderson W.W."/>
            <person name="Aquadro C.F."/>
            <person name="Ardell D.H."/>
            <person name="Arguello R."/>
            <person name="Artieri C.G."/>
            <person name="Barbash D.A."/>
            <person name="Barker D."/>
            <person name="Barsanti P."/>
            <person name="Batterham P."/>
            <person name="Batzoglou S."/>
            <person name="Begun D."/>
            <person name="Bhutkar A."/>
            <person name="Blanco E."/>
            <person name="Bosak S.A."/>
            <person name="Bradley R.K."/>
            <person name="Brand A.D."/>
            <person name="Brent M.R."/>
            <person name="Brooks A.N."/>
            <person name="Brown R.H."/>
            <person name="Butlin R.K."/>
            <person name="Caggese C."/>
            <person name="Calvi B.R."/>
            <person name="Bernardo de Carvalho A."/>
            <person name="Caspi A."/>
            <person name="Castrezana S."/>
            <person name="Celniker S.E."/>
            <person name="Chang J.L."/>
            <person name="Chapple C."/>
            <person name="Chatterji S."/>
            <person name="Chinwalla A."/>
            <person name="Civetta A."/>
            <person name="Clifton S.W."/>
            <person name="Comeron J.M."/>
            <person name="Costello J.C."/>
            <person name="Coyne J.A."/>
            <person name="Daub J."/>
            <person name="David R.G."/>
            <person name="Delcher A.L."/>
            <person name="Delehaunty K."/>
            <person name="Do C.B."/>
            <person name="Ebling H."/>
            <person name="Edwards K."/>
            <person name="Eickbush T."/>
            <person name="Evans J.D."/>
            <person name="Filipski A."/>
            <person name="Findeiss S."/>
            <person name="Freyhult E."/>
            <person name="Fulton L."/>
            <person name="Fulton R."/>
            <person name="Garcia A.C."/>
            <person name="Gardiner A."/>
            <person name="Garfield D.A."/>
            <person name="Garvin B.E."/>
            <person name="Gibson G."/>
            <person name="Gilbert D."/>
            <person name="Gnerre S."/>
            <person name="Godfrey J."/>
            <person name="Good R."/>
            <person name="Gotea V."/>
            <person name="Gravely B."/>
            <person name="Greenberg A.J."/>
            <person name="Griffiths-Jones S."/>
            <person name="Gross S."/>
            <person name="Guigo R."/>
            <person name="Gustafson E.A."/>
            <person name="Haerty W."/>
            <person name="Hahn M.W."/>
            <person name="Halligan D.L."/>
            <person name="Halpern A.L."/>
            <person name="Halter G.M."/>
            <person name="Han M.V."/>
            <person name="Heger A."/>
            <person name="Hillier L."/>
            <person name="Hinrichs A.S."/>
            <person name="Holmes I."/>
            <person name="Hoskins R.A."/>
            <person name="Hubisz M.J."/>
            <person name="Hultmark D."/>
            <person name="Huntley M.A."/>
            <person name="Jaffe D.B."/>
            <person name="Jagadeeshan S."/>
            <person name="Jeck W.R."/>
            <person name="Johnson J."/>
            <person name="Jones C.D."/>
            <person name="Jordan W.C."/>
            <person name="Karpen G.H."/>
            <person name="Kataoka E."/>
            <person name="Keightley P.D."/>
            <person name="Kheradpour P."/>
            <person name="Kirkness E.F."/>
            <person name="Koerich L.B."/>
            <person name="Kristiansen K."/>
            <person name="Kudrna D."/>
            <person name="Kulathinal R.J."/>
            <person name="Kumar S."/>
            <person name="Kwok R."/>
            <person name="Lander E."/>
            <person name="Langley C.H."/>
            <person name="Lapoint R."/>
            <person name="Lazzaro B.P."/>
            <person name="Lee S.J."/>
            <person name="Levesque L."/>
            <person name="Li R."/>
            <person name="Lin C.F."/>
            <person name="Lin M.F."/>
            <person name="Lindblad-Toh K."/>
            <person name="Llopart A."/>
            <person name="Long M."/>
            <person name="Low L."/>
            <person name="Lozovsky E."/>
            <person name="Lu J."/>
            <person name="Luo M."/>
            <person name="Machado C.A."/>
            <person name="Makalowski W."/>
            <person name="Marzo M."/>
            <person name="Matsuda M."/>
            <person name="Matzkin L."/>
            <person name="McAllister B."/>
            <person name="McBride C.S."/>
            <person name="McKernan B."/>
            <person name="McKernan K."/>
            <person name="Mendez-Lago M."/>
            <person name="Minx P."/>
            <person name="Mollenhauer M.U."/>
            <person name="Montooth K."/>
            <person name="Mount S.M."/>
            <person name="Mu X."/>
            <person name="Myers E."/>
            <person name="Negre B."/>
            <person name="Newfeld S."/>
            <person name="Nielsen R."/>
            <person name="Noor M.A."/>
            <person name="O'Grady P."/>
            <person name="Pachter L."/>
            <person name="Papaceit M."/>
            <person name="Parisi M.J."/>
            <person name="Parisi M."/>
            <person name="Parts L."/>
            <person name="Pedersen J.S."/>
            <person name="Pesole G."/>
            <person name="Phillippy A.M."/>
            <person name="Ponting C.P."/>
            <person name="Pop M."/>
            <person name="Porcelli D."/>
            <person name="Powell J.R."/>
            <person name="Prohaska S."/>
            <person name="Pruitt K."/>
            <person name="Puig M."/>
            <person name="Quesneville H."/>
            <person name="Ram K.R."/>
            <person name="Rand D."/>
            <person name="Rasmussen M.D."/>
            <person name="Reed L.K."/>
            <person name="Reenan R."/>
            <person name="Reily A."/>
            <person name="Remington K.A."/>
            <person name="Rieger T.T."/>
            <person name="Ritchie M.G."/>
            <person name="Robin C."/>
            <person name="Rogers Y.H."/>
            <person name="Rohde C."/>
            <person name="Rozas J."/>
            <person name="Rubenfield M.J."/>
            <person name="Ruiz A."/>
            <person name="Russo S."/>
            <person name="Salzberg S.L."/>
            <person name="Sanchez-Gracia A."/>
            <person name="Saranga D.J."/>
            <person name="Sato H."/>
            <person name="Schaeffer S.W."/>
            <person name="Schatz M.C."/>
            <person name="Schlenke T."/>
            <person name="Schwartz R."/>
            <person name="Segarra C."/>
            <person name="Singh R.S."/>
            <person name="Sirot L."/>
            <person name="Sirota M."/>
            <person name="Sisneros N.B."/>
            <person name="Smith C.D."/>
            <person name="Smith T.F."/>
            <person name="Spieth J."/>
            <person name="Stage D.E."/>
            <person name="Stark A."/>
            <person name="Stephan W."/>
            <person name="Strausberg R.L."/>
            <person name="Strempel S."/>
            <person name="Sturgill D."/>
            <person name="Sutton G."/>
            <person name="Sutton G.G."/>
            <person name="Tao W."/>
            <person name="Teichmann S."/>
            <person name="Tobari Y.N."/>
            <person name="Tomimura Y."/>
            <person name="Tsolas J.M."/>
            <person name="Valente V.L."/>
            <person name="Venter E."/>
            <person name="Venter J.C."/>
            <person name="Vicario S."/>
            <person name="Vieira F.G."/>
            <person name="Vilella A.J."/>
            <person name="Villasante A."/>
            <person name="Walenz B."/>
            <person name="Wang J."/>
            <person name="Wasserman M."/>
            <person name="Watts T."/>
            <person name="Wilson D."/>
            <person name="Wilson R.K."/>
            <person name="Wing R.A."/>
            <person name="Wolfner M.F."/>
            <person name="Wong A."/>
            <person name="Wong G.K."/>
            <person name="Wu C.I."/>
            <person name="Wu G."/>
            <person name="Yamamoto D."/>
            <person name="Yang H.P."/>
            <person name="Yang S.P."/>
            <person name="Yorke J.A."/>
            <person name="Yoshida K."/>
            <person name="Zdobnov E."/>
            <person name="Zhang P."/>
            <person name="Zhang Y."/>
            <person name="Zimin A.V."/>
            <person name="Baldwin J."/>
            <person name="Abdouelleil A."/>
            <person name="Abdulkadir J."/>
            <person name="Abebe A."/>
            <person name="Abera B."/>
            <person name="Abreu J."/>
            <person name="Acer S.C."/>
            <person name="Aftuck L."/>
            <person name="Alexander A."/>
            <person name="An P."/>
            <person name="Anderson E."/>
            <person name="Anderson S."/>
            <person name="Arachi H."/>
            <person name="Azer M."/>
            <person name="Bachantsang P."/>
            <person name="Barry A."/>
            <person name="Bayul T."/>
            <person name="Berlin A."/>
            <person name="Bessette D."/>
            <person name="Bloom T."/>
            <person name="Blye J."/>
            <person name="Boguslavskiy L."/>
            <person name="Bonnet C."/>
            <person name="Boukhgalter B."/>
            <person name="Bourzgui I."/>
            <person name="Brown A."/>
            <person name="Cahill P."/>
            <person name="Channer S."/>
            <person name="Cheshatsang Y."/>
            <person name="Chuda L."/>
            <person name="Citroen M."/>
            <person name="Collymore A."/>
            <person name="Cooke P."/>
            <person name="Costello M."/>
            <person name="D'Aco K."/>
            <person name="Daza R."/>
            <person name="De Haan G."/>
            <person name="DeGray S."/>
            <person name="DeMaso C."/>
            <person name="Dhargay N."/>
            <person name="Dooley K."/>
            <person name="Dooley E."/>
            <person name="Doricent M."/>
            <person name="Dorje P."/>
            <person name="Dorjee K."/>
            <person name="Dupes A."/>
            <person name="Elong R."/>
            <person name="Falk J."/>
            <person name="Farina A."/>
            <person name="Faro S."/>
            <person name="Ferguson D."/>
            <person name="Fisher S."/>
            <person name="Foley C.D."/>
            <person name="Franke A."/>
            <person name="Friedrich D."/>
            <person name="Gadbois L."/>
            <person name="Gearin G."/>
            <person name="Gearin C.R."/>
            <person name="Giannoukos G."/>
            <person name="Goode T."/>
            <person name="Graham J."/>
            <person name="Grandbois E."/>
            <person name="Grewal S."/>
            <person name="Gyaltsen K."/>
            <person name="Hafez N."/>
            <person name="Hagos B."/>
            <person name="Hall J."/>
            <person name="Henson C."/>
            <person name="Hollinger A."/>
            <person name="Honan T."/>
            <person name="Huard M.D."/>
            <person name="Hughes L."/>
            <person name="Hurhula B."/>
            <person name="Husby M.E."/>
            <person name="Kamat A."/>
            <person name="Kanga B."/>
            <person name="Kashin S."/>
            <person name="Khazanovich D."/>
            <person name="Kisner P."/>
            <person name="Lance K."/>
            <person name="Lara M."/>
            <person name="Lee W."/>
            <person name="Lennon N."/>
            <person name="Letendre F."/>
            <person name="LeVine R."/>
            <person name="Lipovsky A."/>
            <person name="Liu X."/>
            <person name="Liu J."/>
            <person name="Liu S."/>
            <person name="Lokyitsang T."/>
            <person name="Lokyitsang Y."/>
            <person name="Lubonja R."/>
            <person name="Lui A."/>
            <person name="MacDonald P."/>
            <person name="Magnisalis V."/>
            <person name="Maru K."/>
            <person name="Matthews C."/>
            <person name="McCusker W."/>
            <person name="McDonough S."/>
            <person name="Mehta T."/>
            <person name="Meldrim J."/>
            <person name="Meneus L."/>
            <person name="Mihai O."/>
            <person name="Mihalev A."/>
            <person name="Mihova T."/>
            <person name="Mittelman R."/>
            <person name="Mlenga V."/>
            <person name="Montmayeur A."/>
            <person name="Mulrain L."/>
            <person name="Navidi A."/>
            <person name="Naylor J."/>
            <person name="Negash T."/>
            <person name="Nguyen T."/>
            <person name="Nguyen N."/>
            <person name="Nicol R."/>
            <person name="Norbu C."/>
            <person name="Norbu N."/>
            <person name="Novod N."/>
            <person name="O'Neill B."/>
            <person name="Osman S."/>
            <person name="Markiewicz E."/>
            <person name="Oyono O.L."/>
            <person name="Patti C."/>
            <person name="Phunkhang P."/>
            <person name="Pierre F."/>
            <person name="Priest M."/>
            <person name="Raghuraman S."/>
            <person name="Rege F."/>
            <person name="Reyes R."/>
            <person name="Rise C."/>
            <person name="Rogov P."/>
            <person name="Ross K."/>
            <person name="Ryan E."/>
            <person name="Settipalli S."/>
            <person name="Shea T."/>
            <person name="Sherpa N."/>
            <person name="Shi L."/>
            <person name="Shih D."/>
            <person name="Sparrow T."/>
            <person name="Spaulding J."/>
            <person name="Stalker J."/>
            <person name="Stange-Thomann N."/>
            <person name="Stavropoulos S."/>
            <person name="Stone C."/>
            <person name="Strader C."/>
            <person name="Tesfaye S."/>
            <person name="Thomson T."/>
            <person name="Thoulutsang Y."/>
            <person name="Thoulutsang D."/>
            <person name="Topham K."/>
            <person name="Topping I."/>
            <person name="Tsamla T."/>
            <person name="Vassiliev H."/>
            <person name="Vo A."/>
            <person name="Wangchuk T."/>
            <person name="Wangdi T."/>
            <person name="Weiand M."/>
            <person name="Wilkinson J."/>
            <person name="Wilson A."/>
            <person name="Yadav S."/>
            <person name="Young G."/>
            <person name="Yu Q."/>
            <person name="Zembek L."/>
            <person name="Zhong D."/>
            <person name="Zimmer A."/>
            <person name="Zwirko Z."/>
            <person name="Jaffe D.B."/>
            <person name="Alvarez P."/>
            <person name="Brockman W."/>
            <person name="Butler J."/>
            <person name="Chin C."/>
            <person name="Gnerre S."/>
            <person name="Grabherr M."/>
            <person name="Kleber M."/>
            <person name="Mauceli E."/>
            <person name="MacCallum I."/>
        </authorList>
    </citation>
    <scope>NUCLEOTIDE SEQUENCE [LARGE SCALE GENOMIC DNA]</scope>
    <source>
        <strain evidence="5">MSH-3 / Tucson 14011-0111.49</strain>
    </source>
</reference>
<dbReference type="HOGENOM" id="CLU_040178_0_0_1"/>
<evidence type="ECO:0000256" key="1">
    <source>
        <dbReference type="ARBA" id="ARBA00023054"/>
    </source>
</evidence>
<feature type="region of interest" description="Disordered" evidence="2">
    <location>
        <begin position="169"/>
        <end position="188"/>
    </location>
</feature>
<dbReference type="Pfam" id="PF00640">
    <property type="entry name" value="PID"/>
    <property type="match status" value="1"/>
</dbReference>
<evidence type="ECO:0000313" key="4">
    <source>
        <dbReference type="EMBL" id="EDW36442.1"/>
    </source>
</evidence>
<organism evidence="5">
    <name type="scientific">Drosophila persimilis</name>
    <name type="common">Fruit fly</name>
    <dbReference type="NCBI Taxonomy" id="7234"/>
    <lineage>
        <taxon>Eukaryota</taxon>
        <taxon>Metazoa</taxon>
        <taxon>Ecdysozoa</taxon>
        <taxon>Arthropoda</taxon>
        <taxon>Hexapoda</taxon>
        <taxon>Insecta</taxon>
        <taxon>Pterygota</taxon>
        <taxon>Neoptera</taxon>
        <taxon>Endopterygota</taxon>
        <taxon>Diptera</taxon>
        <taxon>Brachycera</taxon>
        <taxon>Muscomorpha</taxon>
        <taxon>Ephydroidea</taxon>
        <taxon>Drosophilidae</taxon>
        <taxon>Drosophila</taxon>
        <taxon>Sophophora</taxon>
    </lineage>
</organism>
<feature type="region of interest" description="Disordered" evidence="2">
    <location>
        <begin position="138"/>
        <end position="161"/>
    </location>
</feature>
<dbReference type="eggNOG" id="KOG4458">
    <property type="taxonomic scope" value="Eukaryota"/>
</dbReference>
<dbReference type="InterPro" id="IPR051133">
    <property type="entry name" value="Adapter_Engulfment-Domain"/>
</dbReference>
<evidence type="ECO:0000313" key="5">
    <source>
        <dbReference type="Proteomes" id="UP000008744"/>
    </source>
</evidence>
<evidence type="ECO:0000256" key="2">
    <source>
        <dbReference type="SAM" id="MobiDB-lite"/>
    </source>
</evidence>
<dbReference type="InterPro" id="IPR011993">
    <property type="entry name" value="PH-like_dom_sf"/>
</dbReference>
<dbReference type="PhylomeDB" id="B4H9G6"/>
<keyword evidence="1" id="KW-0175">Coiled coil</keyword>
<dbReference type="eggNOG" id="KOG4815">
    <property type="taxonomic scope" value="Eukaryota"/>
</dbReference>
<dbReference type="InterPro" id="IPR006020">
    <property type="entry name" value="PTB/PI_dom"/>
</dbReference>
<dbReference type="Gene3D" id="2.30.29.30">
    <property type="entry name" value="Pleckstrin-homology domain (PH domain)/Phosphotyrosine-binding domain (PTB)"/>
    <property type="match status" value="1"/>
</dbReference>
<dbReference type="AlphaFoldDB" id="B4H9G6"/>
<keyword evidence="5" id="KW-1185">Reference proteome</keyword>
<feature type="compositionally biased region" description="Basic and acidic residues" evidence="2">
    <location>
        <begin position="148"/>
        <end position="161"/>
    </location>
</feature>
<dbReference type="OMA" id="KRPQAAY"/>
<dbReference type="EMBL" id="CH479229">
    <property type="protein sequence ID" value="EDW36442.1"/>
    <property type="molecule type" value="Genomic_DNA"/>
</dbReference>
<feature type="domain" description="PID" evidence="3">
    <location>
        <begin position="50"/>
        <end position="122"/>
    </location>
</feature>
<sequence>MRRIRYECKVQNLKKRKVTIHISVNGVRVVLKKRRRKKKNWTNDPEEIELLNHPIYRIFYVSHDSSDLKIFSYIARDASTDTFKCSVFKSHKKSQAMRIVRTVGQAFEVCHKFNLHKNSLEPNDERSDISSSELLDVEQISEQQLSEDGERGGGDNETPKKEHLAITPDLNHTQPQRPSHLELMPSQSSLRKSTSLLCDVDDKLPGSPASPRTEITQLKDQLEAQALQTRQALGQLMLVREQLISETNARIEAQARTQQLLQQNRELLEHLASLGAYNEQQSAGLTTANIGLAPQQSQLQLLLQATSNNNNLATINQQINNLGNINQQLTSLSHQLSGA</sequence>
<name>B4H9G6_DROPE</name>
<dbReference type="OrthoDB" id="10030336at2759"/>
<dbReference type="PANTHER" id="PTHR11232:SF17">
    <property type="entry name" value="CAPON-LIKE PROTEIN"/>
    <property type="match status" value="1"/>
</dbReference>
<dbReference type="SMR" id="B4H9G6"/>
<dbReference type="SMART" id="SM00462">
    <property type="entry name" value="PTB"/>
    <property type="match status" value="1"/>
</dbReference>
<dbReference type="PROSITE" id="PS01179">
    <property type="entry name" value="PID"/>
    <property type="match status" value="1"/>
</dbReference>
<dbReference type="KEGG" id="dpe:6602516"/>
<gene>
    <name evidence="4" type="primary">Dper\GL10303</name>
    <name evidence="4" type="ORF">Dper_GL10303</name>
</gene>
<dbReference type="PANTHER" id="PTHR11232">
    <property type="entry name" value="PHOSPHOTYROSINE INTERACTION DOMAIN-CONTAINING FAMILY MEMBER"/>
    <property type="match status" value="1"/>
</dbReference>
<dbReference type="FunFam" id="2.30.29.30:FF:000124">
    <property type="entry name" value="carboxyl-terminal PDZ ligand of neuronal nitric oxide synthase protein-like"/>
    <property type="match status" value="1"/>
</dbReference>
<dbReference type="Proteomes" id="UP000008744">
    <property type="component" value="Unassembled WGS sequence"/>
</dbReference>
<dbReference type="GO" id="GO:0050998">
    <property type="term" value="F:nitric-oxide synthase binding"/>
    <property type="evidence" value="ECO:0007669"/>
    <property type="project" value="TreeGrafter"/>
</dbReference>
<dbReference type="SUPFAM" id="SSF50729">
    <property type="entry name" value="PH domain-like"/>
    <property type="match status" value="1"/>
</dbReference>
<protein>
    <submittedName>
        <fullName evidence="4">GL10303</fullName>
    </submittedName>
</protein>
<proteinExistence type="predicted"/>
<accession>B4H9G6</accession>